<dbReference type="EMBL" id="CP119961">
    <property type="protein sequence ID" value="WFD39600.1"/>
    <property type="molecule type" value="Genomic_DNA"/>
</dbReference>
<sequence>MFWRGACLGRGVASPYVCRRTYATQRLPRIYRYWIDVHGQLFLYDTVPKNLTSCFKSVPFLNFFYARVQPTPTDAPRGTPPDVLTGEEEHWTADASRLAEILRAGGDSAAHEQGWQELWAALAGEGMTWLSKCQGEWNVIHAVDTPIVFRALSHEGVLSWAGDYTMPLDPSALLVHPVSGYLYHPSPPTPLKRAPPEPYGKYSLISSYVVLQHLVAGLDIDLECTDTLPSGRRSAGTLAWQGQTYTLGVLDPQADLPPQAPPHSVHCP</sequence>
<dbReference type="InterPro" id="IPR028108">
    <property type="entry name" value="DUF4505"/>
</dbReference>
<evidence type="ECO:0000313" key="3">
    <source>
        <dbReference type="Proteomes" id="UP001217754"/>
    </source>
</evidence>
<gene>
    <name evidence="2" type="ORF">MJAP1_002580</name>
</gene>
<dbReference type="AlphaFoldDB" id="A0AAF0JAV9"/>
<dbReference type="GeneID" id="85226231"/>
<protein>
    <submittedName>
        <fullName evidence="2">Uncharacterized protein</fullName>
    </submittedName>
</protein>
<dbReference type="PANTHER" id="PTHR31449">
    <property type="entry name" value="UPF0598 PROTEIN C8ORF82"/>
    <property type="match status" value="1"/>
</dbReference>
<evidence type="ECO:0000256" key="1">
    <source>
        <dbReference type="ARBA" id="ARBA00006322"/>
    </source>
</evidence>
<accession>A0AAF0JAV9</accession>
<comment type="similarity">
    <text evidence="1">Belongs to the UPF0598 family.</text>
</comment>
<organism evidence="2 3">
    <name type="scientific">Malassezia japonica</name>
    <dbReference type="NCBI Taxonomy" id="223818"/>
    <lineage>
        <taxon>Eukaryota</taxon>
        <taxon>Fungi</taxon>
        <taxon>Dikarya</taxon>
        <taxon>Basidiomycota</taxon>
        <taxon>Ustilaginomycotina</taxon>
        <taxon>Malasseziomycetes</taxon>
        <taxon>Malasseziales</taxon>
        <taxon>Malasseziaceae</taxon>
        <taxon>Malassezia</taxon>
    </lineage>
</organism>
<dbReference type="Proteomes" id="UP001217754">
    <property type="component" value="Chromosome 4"/>
</dbReference>
<keyword evidence="3" id="KW-1185">Reference proteome</keyword>
<reference evidence="2" key="1">
    <citation type="submission" date="2023-03" db="EMBL/GenBank/DDBJ databases">
        <title>Mating type loci evolution in Malassezia.</title>
        <authorList>
            <person name="Coelho M.A."/>
        </authorList>
    </citation>
    <scope>NUCLEOTIDE SEQUENCE</scope>
    <source>
        <strain evidence="2">CBS 9431</strain>
    </source>
</reference>
<proteinExistence type="inferred from homology"/>
<evidence type="ECO:0000313" key="2">
    <source>
        <dbReference type="EMBL" id="WFD39600.1"/>
    </source>
</evidence>
<dbReference type="PANTHER" id="PTHR31449:SF3">
    <property type="entry name" value="UPF0598 PROTEIN C8ORF82"/>
    <property type="match status" value="1"/>
</dbReference>
<dbReference type="RefSeq" id="XP_060122497.1">
    <property type="nucleotide sequence ID" value="XM_060266514.1"/>
</dbReference>
<name>A0AAF0JAV9_9BASI</name>
<dbReference type="Pfam" id="PF14956">
    <property type="entry name" value="DUF4505"/>
    <property type="match status" value="1"/>
</dbReference>